<proteinExistence type="inferred from homology"/>
<accession>A0ABS2N2X7</accession>
<comment type="subcellular location">
    <subcellularLocation>
        <location evidence="1 5">Cytoplasm</location>
    </subcellularLocation>
</comment>
<comment type="function">
    <text evidence="5">Modulates RecA activity.</text>
</comment>
<keyword evidence="4 5" id="KW-0963">Cytoplasm</keyword>
<evidence type="ECO:0000313" key="10">
    <source>
        <dbReference type="Proteomes" id="UP001296943"/>
    </source>
</evidence>
<dbReference type="RefSeq" id="WP_204500861.1">
    <property type="nucleotide sequence ID" value="NZ_JAFBDR010000017.1"/>
</dbReference>
<dbReference type="Gene3D" id="1.10.10.10">
    <property type="entry name" value="Winged helix-like DNA-binding domain superfamily/Winged helix DNA-binding domain"/>
    <property type="match status" value="4"/>
</dbReference>
<dbReference type="Pfam" id="PF21982">
    <property type="entry name" value="RecX_HTH1"/>
    <property type="match status" value="1"/>
</dbReference>
<evidence type="ECO:0000259" key="8">
    <source>
        <dbReference type="Pfam" id="PF21982"/>
    </source>
</evidence>
<feature type="domain" description="RecX third three-helical" evidence="7">
    <location>
        <begin position="216"/>
        <end position="264"/>
    </location>
</feature>
<dbReference type="Proteomes" id="UP001296943">
    <property type="component" value="Unassembled WGS sequence"/>
</dbReference>
<feature type="domain" description="RecX second three-helical" evidence="6">
    <location>
        <begin position="112"/>
        <end position="153"/>
    </location>
</feature>
<evidence type="ECO:0000256" key="3">
    <source>
        <dbReference type="ARBA" id="ARBA00018111"/>
    </source>
</evidence>
<comment type="caution">
    <text evidence="9">The sequence shown here is derived from an EMBL/GenBank/DDBJ whole genome shotgun (WGS) entry which is preliminary data.</text>
</comment>
<evidence type="ECO:0000256" key="4">
    <source>
        <dbReference type="ARBA" id="ARBA00022490"/>
    </source>
</evidence>
<dbReference type="Pfam" id="PF02631">
    <property type="entry name" value="RecX_HTH2"/>
    <property type="match status" value="1"/>
</dbReference>
<comment type="similarity">
    <text evidence="2 5">Belongs to the RecX family.</text>
</comment>
<feature type="domain" description="RecX first three-helical" evidence="8">
    <location>
        <begin position="67"/>
        <end position="105"/>
    </location>
</feature>
<dbReference type="PANTHER" id="PTHR33602:SF1">
    <property type="entry name" value="REGULATORY PROTEIN RECX FAMILY PROTEIN"/>
    <property type="match status" value="1"/>
</dbReference>
<sequence length="273" mass="32188">MAKIVRITTQKRNKSRYNVFVDDGKGERYAFSVAEDILVEHQLRKGLELNQATLDLLVEKDSIHRIYTQAIHFLSYRMRSQKELREYLLKKEMDEEDINQIIDRLVKEGLLNDKEFAFAFVRTRINTTSKGPLLIKKELFEKGVSAGIIDEALRVFTYEKQWEKVSKLVSKKQNNSSKKSFNQRIQTLYQNLLQKGFTQDVISDVLSEIKEDKDEDTEWEAAVFQGEKFLRKYEKKASGRELEYKLKAALFRKGFKIEQIDRFIDEVVRKEPT</sequence>
<evidence type="ECO:0000259" key="6">
    <source>
        <dbReference type="Pfam" id="PF02631"/>
    </source>
</evidence>
<organism evidence="9 10">
    <name type="scientific">Aquibacillus albus</name>
    <dbReference type="NCBI Taxonomy" id="1168171"/>
    <lineage>
        <taxon>Bacteria</taxon>
        <taxon>Bacillati</taxon>
        <taxon>Bacillota</taxon>
        <taxon>Bacilli</taxon>
        <taxon>Bacillales</taxon>
        <taxon>Bacillaceae</taxon>
        <taxon>Aquibacillus</taxon>
    </lineage>
</organism>
<evidence type="ECO:0000259" key="7">
    <source>
        <dbReference type="Pfam" id="PF21981"/>
    </source>
</evidence>
<evidence type="ECO:0000313" key="9">
    <source>
        <dbReference type="EMBL" id="MBM7572462.1"/>
    </source>
</evidence>
<dbReference type="NCBIfam" id="NF010733">
    <property type="entry name" value="PRK14135.1"/>
    <property type="match status" value="1"/>
</dbReference>
<evidence type="ECO:0000256" key="2">
    <source>
        <dbReference type="ARBA" id="ARBA00009695"/>
    </source>
</evidence>
<evidence type="ECO:0000256" key="5">
    <source>
        <dbReference type="HAMAP-Rule" id="MF_01114"/>
    </source>
</evidence>
<evidence type="ECO:0000256" key="1">
    <source>
        <dbReference type="ARBA" id="ARBA00004496"/>
    </source>
</evidence>
<dbReference type="PANTHER" id="PTHR33602">
    <property type="entry name" value="REGULATORY PROTEIN RECX FAMILY PROTEIN"/>
    <property type="match status" value="1"/>
</dbReference>
<dbReference type="HAMAP" id="MF_01114">
    <property type="entry name" value="RecX"/>
    <property type="match status" value="1"/>
</dbReference>
<dbReference type="InterPro" id="IPR053926">
    <property type="entry name" value="RecX_HTH_1st"/>
</dbReference>
<dbReference type="InterPro" id="IPR036388">
    <property type="entry name" value="WH-like_DNA-bd_sf"/>
</dbReference>
<feature type="domain" description="RecX third three-helical" evidence="7">
    <location>
        <begin position="159"/>
        <end position="206"/>
    </location>
</feature>
<reference evidence="9 10" key="1">
    <citation type="submission" date="2021-01" db="EMBL/GenBank/DDBJ databases">
        <title>Genomic Encyclopedia of Type Strains, Phase IV (KMG-IV): sequencing the most valuable type-strain genomes for metagenomic binning, comparative biology and taxonomic classification.</title>
        <authorList>
            <person name="Goeker M."/>
        </authorList>
    </citation>
    <scope>NUCLEOTIDE SEQUENCE [LARGE SCALE GENOMIC DNA]</scope>
    <source>
        <strain evidence="9 10">DSM 23711</strain>
    </source>
</reference>
<dbReference type="Pfam" id="PF21981">
    <property type="entry name" value="RecX_HTH3"/>
    <property type="match status" value="2"/>
</dbReference>
<protein>
    <recommendedName>
        <fullName evidence="3 5">Regulatory protein RecX</fullName>
    </recommendedName>
</protein>
<dbReference type="InterPro" id="IPR053924">
    <property type="entry name" value="RecX_HTH_2nd"/>
</dbReference>
<name>A0ABS2N2X7_9BACI</name>
<dbReference type="InterPro" id="IPR053925">
    <property type="entry name" value="RecX_HTH_3rd"/>
</dbReference>
<gene>
    <name evidence="5" type="primary">recX</name>
    <name evidence="9" type="ORF">JOC48_002966</name>
</gene>
<keyword evidence="10" id="KW-1185">Reference proteome</keyword>
<dbReference type="InterPro" id="IPR003783">
    <property type="entry name" value="Regulatory_RecX"/>
</dbReference>
<dbReference type="EMBL" id="JAFBDR010000017">
    <property type="protein sequence ID" value="MBM7572462.1"/>
    <property type="molecule type" value="Genomic_DNA"/>
</dbReference>